<dbReference type="AlphaFoldDB" id="A0A1D7VM36"/>
<dbReference type="RefSeq" id="WP_069569951.1">
    <property type="nucleotide sequence ID" value="NZ_CP017157.1"/>
</dbReference>
<proteinExistence type="predicted"/>
<reference evidence="2 3" key="1">
    <citation type="submission" date="2016-09" db="EMBL/GenBank/DDBJ databases">
        <title>Complete genome sequencing of Streptomyces lydicus 103 and metabolic pathways analysis of antibiotic biosynthesis.</title>
        <authorList>
            <person name="Jia N."/>
            <person name="Ding M.-Z."/>
            <person name="Gao F."/>
            <person name="Yuan Y.-J."/>
        </authorList>
    </citation>
    <scope>NUCLEOTIDE SEQUENCE [LARGE SCALE GENOMIC DNA]</scope>
    <source>
        <strain evidence="2 3">103</strain>
    </source>
</reference>
<accession>A0A1D7VM36</accession>
<keyword evidence="3" id="KW-1185">Reference proteome</keyword>
<gene>
    <name evidence="2" type="ORF">SL103_17530</name>
</gene>
<feature type="compositionally biased region" description="Basic residues" evidence="1">
    <location>
        <begin position="59"/>
        <end position="69"/>
    </location>
</feature>
<protein>
    <submittedName>
        <fullName evidence="2">Uncharacterized protein</fullName>
    </submittedName>
</protein>
<evidence type="ECO:0000313" key="2">
    <source>
        <dbReference type="EMBL" id="AOP47807.1"/>
    </source>
</evidence>
<name>A0A1D7VM36_9ACTN</name>
<feature type="region of interest" description="Disordered" evidence="1">
    <location>
        <begin position="34"/>
        <end position="69"/>
    </location>
</feature>
<evidence type="ECO:0000256" key="1">
    <source>
        <dbReference type="SAM" id="MobiDB-lite"/>
    </source>
</evidence>
<dbReference type="KEGG" id="slc:SL103_17530"/>
<sequence length="69" mass="7916">MDARYSGFRPETPTIFEAISSRLRTNAVTVLEEAKRRNTTPHTAGRPPRRNLAEERVRTAMHSKGRIPR</sequence>
<evidence type="ECO:0000313" key="3">
    <source>
        <dbReference type="Proteomes" id="UP000094094"/>
    </source>
</evidence>
<dbReference type="EMBL" id="CP017157">
    <property type="protein sequence ID" value="AOP47807.1"/>
    <property type="molecule type" value="Genomic_DNA"/>
</dbReference>
<dbReference type="Proteomes" id="UP000094094">
    <property type="component" value="Chromosome"/>
</dbReference>
<organism evidence="2 3">
    <name type="scientific">Streptomyces lydicus</name>
    <dbReference type="NCBI Taxonomy" id="47763"/>
    <lineage>
        <taxon>Bacteria</taxon>
        <taxon>Bacillati</taxon>
        <taxon>Actinomycetota</taxon>
        <taxon>Actinomycetes</taxon>
        <taxon>Kitasatosporales</taxon>
        <taxon>Streptomycetaceae</taxon>
        <taxon>Streptomyces</taxon>
    </lineage>
</organism>